<dbReference type="SUPFAM" id="SSF47413">
    <property type="entry name" value="lambda repressor-like DNA-binding domains"/>
    <property type="match status" value="1"/>
</dbReference>
<proteinExistence type="predicted"/>
<dbReference type="KEGG" id="osg:BST96_03645"/>
<dbReference type="EMBL" id="CP019343">
    <property type="protein sequence ID" value="ARN73279.1"/>
    <property type="molecule type" value="Genomic_DNA"/>
</dbReference>
<dbReference type="GO" id="GO:0003677">
    <property type="term" value="F:DNA binding"/>
    <property type="evidence" value="ECO:0007669"/>
    <property type="project" value="InterPro"/>
</dbReference>
<dbReference type="Proteomes" id="UP000193450">
    <property type="component" value="Chromosome"/>
</dbReference>
<sequence length="231" mass="25952">MILILITLRVFYAIFSIMEMPKRIKAARLHLAKTLDRKVSQKELGEMCGGWSQNRLSNYEAGTRTASLADCLTIAKITGVRIEWLQLESGPMLQSMISEEPSYYAMSPPIIEWDEIDDFLADPSSFDLIKKPISPFKVNDKKAFAVILDTATSHKYSRPKTAVIIPLEENEDLSNKEVMCRDKTTGEKALKIYTTVLGAINLIDPEEILPPLVMAVDGDLEIIGRVAIKYE</sequence>
<reference evidence="2 3" key="1">
    <citation type="submission" date="2016-11" db="EMBL/GenBank/DDBJ databases">
        <title>Trade-off between light-utilization and light-protection in marine flavobacteria.</title>
        <authorList>
            <person name="Kumagai Y."/>
        </authorList>
    </citation>
    <scope>NUCLEOTIDE SEQUENCE [LARGE SCALE GENOMIC DNA]</scope>
    <source>
        <strain evidence="2 3">NBRC 107125</strain>
    </source>
</reference>
<dbReference type="STRING" id="716816.BST96_03645"/>
<feature type="domain" description="HTH cro/C1-type" evidence="1">
    <location>
        <begin position="24"/>
        <end position="85"/>
    </location>
</feature>
<protein>
    <recommendedName>
        <fullName evidence="1">HTH cro/C1-type domain-containing protein</fullName>
    </recommendedName>
</protein>
<dbReference type="PROSITE" id="PS50943">
    <property type="entry name" value="HTH_CROC1"/>
    <property type="match status" value="1"/>
</dbReference>
<organism evidence="2 3">
    <name type="scientific">Oceanicoccus sagamiensis</name>
    <dbReference type="NCBI Taxonomy" id="716816"/>
    <lineage>
        <taxon>Bacteria</taxon>
        <taxon>Pseudomonadati</taxon>
        <taxon>Pseudomonadota</taxon>
        <taxon>Gammaproteobacteria</taxon>
        <taxon>Cellvibrionales</taxon>
        <taxon>Spongiibacteraceae</taxon>
        <taxon>Oceanicoccus</taxon>
    </lineage>
</organism>
<evidence type="ECO:0000313" key="3">
    <source>
        <dbReference type="Proteomes" id="UP000193450"/>
    </source>
</evidence>
<gene>
    <name evidence="2" type="ORF">BST96_03645</name>
</gene>
<name>A0A1X9NCM1_9GAMM</name>
<dbReference type="AlphaFoldDB" id="A0A1X9NCM1"/>
<accession>A0A1X9NCM1</accession>
<evidence type="ECO:0000259" key="1">
    <source>
        <dbReference type="PROSITE" id="PS50943"/>
    </source>
</evidence>
<dbReference type="Gene3D" id="1.10.260.40">
    <property type="entry name" value="lambda repressor-like DNA-binding domains"/>
    <property type="match status" value="1"/>
</dbReference>
<dbReference type="CDD" id="cd00093">
    <property type="entry name" value="HTH_XRE"/>
    <property type="match status" value="1"/>
</dbReference>
<dbReference type="InterPro" id="IPR001387">
    <property type="entry name" value="Cro/C1-type_HTH"/>
</dbReference>
<evidence type="ECO:0000313" key="2">
    <source>
        <dbReference type="EMBL" id="ARN73279.1"/>
    </source>
</evidence>
<dbReference type="InterPro" id="IPR010982">
    <property type="entry name" value="Lambda_DNA-bd_dom_sf"/>
</dbReference>
<dbReference type="SMART" id="SM00530">
    <property type="entry name" value="HTH_XRE"/>
    <property type="match status" value="1"/>
</dbReference>
<keyword evidence="3" id="KW-1185">Reference proteome</keyword>
<dbReference type="Pfam" id="PF01381">
    <property type="entry name" value="HTH_3"/>
    <property type="match status" value="1"/>
</dbReference>